<evidence type="ECO:0000259" key="8">
    <source>
        <dbReference type="PROSITE" id="PS51032"/>
    </source>
</evidence>
<evidence type="ECO:0000256" key="4">
    <source>
        <dbReference type="ARBA" id="ARBA00023015"/>
    </source>
</evidence>
<keyword evidence="11" id="KW-1185">Reference proteome</keyword>
<keyword evidence="3" id="KW-0611">Plant defense</keyword>
<reference evidence="10" key="2">
    <citation type="submission" date="2017-02" db="EMBL/GenBank/DDBJ databases">
        <title>Sunflower complete genome.</title>
        <authorList>
            <person name="Langlade N."/>
            <person name="Munos S."/>
        </authorList>
    </citation>
    <scope>NUCLEOTIDE SEQUENCE [LARGE SCALE GENOMIC DNA]</scope>
    <source>
        <tissue evidence="10">Leaves</tissue>
    </source>
</reference>
<organism evidence="10 11">
    <name type="scientific">Helianthus annuus</name>
    <name type="common">Common sunflower</name>
    <dbReference type="NCBI Taxonomy" id="4232"/>
    <lineage>
        <taxon>Eukaryota</taxon>
        <taxon>Viridiplantae</taxon>
        <taxon>Streptophyta</taxon>
        <taxon>Embryophyta</taxon>
        <taxon>Tracheophyta</taxon>
        <taxon>Spermatophyta</taxon>
        <taxon>Magnoliopsida</taxon>
        <taxon>eudicotyledons</taxon>
        <taxon>Gunneridae</taxon>
        <taxon>Pentapetalae</taxon>
        <taxon>asterids</taxon>
        <taxon>campanulids</taxon>
        <taxon>Asterales</taxon>
        <taxon>Asteraceae</taxon>
        <taxon>Asteroideae</taxon>
        <taxon>Heliantheae alliance</taxon>
        <taxon>Heliantheae</taxon>
        <taxon>Helianthus</taxon>
    </lineage>
</organism>
<dbReference type="SUPFAM" id="SSF54171">
    <property type="entry name" value="DNA-binding domain"/>
    <property type="match status" value="1"/>
</dbReference>
<evidence type="ECO:0000313" key="11">
    <source>
        <dbReference type="Proteomes" id="UP000215914"/>
    </source>
</evidence>
<evidence type="ECO:0000313" key="9">
    <source>
        <dbReference type="EMBL" id="KAF5766598.1"/>
    </source>
</evidence>
<proteinExistence type="predicted"/>
<dbReference type="GO" id="GO:0003677">
    <property type="term" value="F:DNA binding"/>
    <property type="evidence" value="ECO:0007669"/>
    <property type="project" value="UniProtKB-KW"/>
</dbReference>
<dbReference type="EMBL" id="CM007904">
    <property type="protein sequence ID" value="OTF96553.1"/>
    <property type="molecule type" value="Genomic_DNA"/>
</dbReference>
<sequence>MPPLDKPDVNTAAAAGVNGVTETRYRGVRKRPWVHYAVEIRDPGKKSRMWLGTFDIAEETARAYDSAMREFRGEKAKTNFPTSTELWLPTVAAYDGGNKTVTTSPTGIIQSVPPPLALNLSLAHHPVAFPMHNLLLLFHLHINKCLEILRFDRSVANPLNLTIGSVAETDSDSSSVVNFSYRY</sequence>
<evidence type="ECO:0000256" key="5">
    <source>
        <dbReference type="ARBA" id="ARBA00023125"/>
    </source>
</evidence>
<evidence type="ECO:0000256" key="1">
    <source>
        <dbReference type="ARBA" id="ARBA00004123"/>
    </source>
</evidence>
<evidence type="ECO:0000256" key="3">
    <source>
        <dbReference type="ARBA" id="ARBA00022821"/>
    </source>
</evidence>
<dbReference type="Proteomes" id="UP000215914">
    <property type="component" value="Chromosome 15"/>
</dbReference>
<dbReference type="EMBL" id="MNCJ02000330">
    <property type="protein sequence ID" value="KAF5766598.1"/>
    <property type="molecule type" value="Genomic_DNA"/>
</dbReference>
<dbReference type="GO" id="GO:0009873">
    <property type="term" value="P:ethylene-activated signaling pathway"/>
    <property type="evidence" value="ECO:0007669"/>
    <property type="project" value="UniProtKB-KW"/>
</dbReference>
<keyword evidence="5 10" id="KW-0238">DNA-binding</keyword>
<keyword evidence="4" id="KW-0805">Transcription regulation</keyword>
<dbReference type="AlphaFoldDB" id="A0A251SCS7"/>
<name>A0A251SCS7_HELAN</name>
<dbReference type="CDD" id="cd00018">
    <property type="entry name" value="AP2"/>
    <property type="match status" value="1"/>
</dbReference>
<dbReference type="PANTHER" id="PTHR31677:SF231">
    <property type="entry name" value="ETHYLENE-RESPONSIVE TRANSCRIPTION FACTOR 4"/>
    <property type="match status" value="1"/>
</dbReference>
<evidence type="ECO:0000313" key="10">
    <source>
        <dbReference type="EMBL" id="OTF96553.1"/>
    </source>
</evidence>
<keyword evidence="6" id="KW-0804">Transcription</keyword>
<gene>
    <name evidence="10" type="ORF">HannXRQ_Chr15g0495431</name>
    <name evidence="9" type="ORF">HanXRQr2_Chr15g0717271</name>
</gene>
<accession>A0A251SCS7</accession>
<keyword evidence="2" id="KW-0936">Ethylene signaling pathway</keyword>
<dbReference type="InterPro" id="IPR001471">
    <property type="entry name" value="AP2/ERF_dom"/>
</dbReference>
<dbReference type="FunFam" id="3.30.730.10:FF:000001">
    <property type="entry name" value="Ethylene-responsive transcription factor 2"/>
    <property type="match status" value="1"/>
</dbReference>
<dbReference type="OrthoDB" id="1931494at2759"/>
<comment type="subcellular location">
    <subcellularLocation>
        <location evidence="1">Nucleus</location>
    </subcellularLocation>
</comment>
<dbReference type="PROSITE" id="PS51032">
    <property type="entry name" value="AP2_ERF"/>
    <property type="match status" value="1"/>
</dbReference>
<reference evidence="9" key="3">
    <citation type="submission" date="2020-06" db="EMBL/GenBank/DDBJ databases">
        <title>Helianthus annuus Genome sequencing and assembly Release 2.</title>
        <authorList>
            <person name="Gouzy J."/>
            <person name="Langlade N."/>
            <person name="Munos S."/>
        </authorList>
    </citation>
    <scope>NUCLEOTIDE SEQUENCE</scope>
    <source>
        <tissue evidence="9">Leaves</tissue>
    </source>
</reference>
<protein>
    <submittedName>
        <fullName evidence="10">Putative DNA-binding domain-containing protein</fullName>
    </submittedName>
    <submittedName>
        <fullName evidence="9">Transcription factor AP2-EREBP family</fullName>
    </submittedName>
</protein>
<dbReference type="SMART" id="SM00380">
    <property type="entry name" value="AP2"/>
    <property type="match status" value="1"/>
</dbReference>
<keyword evidence="7" id="KW-0539">Nucleus</keyword>
<reference evidence="9 11" key="1">
    <citation type="journal article" date="2017" name="Nature">
        <title>The sunflower genome provides insights into oil metabolism, flowering and Asterid evolution.</title>
        <authorList>
            <person name="Badouin H."/>
            <person name="Gouzy J."/>
            <person name="Grassa C.J."/>
            <person name="Murat F."/>
            <person name="Staton S.E."/>
            <person name="Cottret L."/>
            <person name="Lelandais-Briere C."/>
            <person name="Owens G.L."/>
            <person name="Carrere S."/>
            <person name="Mayjonade B."/>
            <person name="Legrand L."/>
            <person name="Gill N."/>
            <person name="Kane N.C."/>
            <person name="Bowers J.E."/>
            <person name="Hubner S."/>
            <person name="Bellec A."/>
            <person name="Berard A."/>
            <person name="Berges H."/>
            <person name="Blanchet N."/>
            <person name="Boniface M.C."/>
            <person name="Brunel D."/>
            <person name="Catrice O."/>
            <person name="Chaidir N."/>
            <person name="Claudel C."/>
            <person name="Donnadieu C."/>
            <person name="Faraut T."/>
            <person name="Fievet G."/>
            <person name="Helmstetter N."/>
            <person name="King M."/>
            <person name="Knapp S.J."/>
            <person name="Lai Z."/>
            <person name="Le Paslier M.C."/>
            <person name="Lippi Y."/>
            <person name="Lorenzon L."/>
            <person name="Mandel J.R."/>
            <person name="Marage G."/>
            <person name="Marchand G."/>
            <person name="Marquand E."/>
            <person name="Bret-Mestries E."/>
            <person name="Morien E."/>
            <person name="Nambeesan S."/>
            <person name="Nguyen T."/>
            <person name="Pegot-Espagnet P."/>
            <person name="Pouilly N."/>
            <person name="Raftis F."/>
            <person name="Sallet E."/>
            <person name="Schiex T."/>
            <person name="Thomas J."/>
            <person name="Vandecasteele C."/>
            <person name="Vares D."/>
            <person name="Vear F."/>
            <person name="Vautrin S."/>
            <person name="Crespi M."/>
            <person name="Mangin B."/>
            <person name="Burke J.M."/>
            <person name="Salse J."/>
            <person name="Munos S."/>
            <person name="Vincourt P."/>
            <person name="Rieseberg L.H."/>
            <person name="Langlade N.B."/>
        </authorList>
    </citation>
    <scope>NUCLEOTIDE SEQUENCE [LARGE SCALE GENOMIC DNA]</scope>
    <source>
        <strain evidence="11">cv. SF193</strain>
        <tissue evidence="9">Leaves</tissue>
    </source>
</reference>
<dbReference type="InParanoid" id="A0A251SCS7"/>
<dbReference type="PRINTS" id="PR00367">
    <property type="entry name" value="ETHRSPELEMNT"/>
</dbReference>
<evidence type="ECO:0000256" key="6">
    <source>
        <dbReference type="ARBA" id="ARBA00023163"/>
    </source>
</evidence>
<dbReference type="GO" id="GO:0006952">
    <property type="term" value="P:defense response"/>
    <property type="evidence" value="ECO:0007669"/>
    <property type="project" value="UniProtKB-KW"/>
</dbReference>
<dbReference type="GO" id="GO:0003700">
    <property type="term" value="F:DNA-binding transcription factor activity"/>
    <property type="evidence" value="ECO:0007669"/>
    <property type="project" value="InterPro"/>
</dbReference>
<feature type="domain" description="AP2/ERF" evidence="8">
    <location>
        <begin position="24"/>
        <end position="81"/>
    </location>
</feature>
<dbReference type="InterPro" id="IPR036955">
    <property type="entry name" value="AP2/ERF_dom_sf"/>
</dbReference>
<dbReference type="Pfam" id="PF00847">
    <property type="entry name" value="AP2"/>
    <property type="match status" value="1"/>
</dbReference>
<dbReference type="Gene3D" id="3.30.730.10">
    <property type="entry name" value="AP2/ERF domain"/>
    <property type="match status" value="1"/>
</dbReference>
<dbReference type="OMA" id="HLHINKC"/>
<evidence type="ECO:0000256" key="7">
    <source>
        <dbReference type="ARBA" id="ARBA00023242"/>
    </source>
</evidence>
<dbReference type="PANTHER" id="PTHR31677">
    <property type="entry name" value="AP2 DOMAIN CLASS TRANSCRIPTION FACTOR"/>
    <property type="match status" value="1"/>
</dbReference>
<dbReference type="GO" id="GO:0005634">
    <property type="term" value="C:nucleus"/>
    <property type="evidence" value="ECO:0007669"/>
    <property type="project" value="UniProtKB-SubCell"/>
</dbReference>
<evidence type="ECO:0000256" key="2">
    <source>
        <dbReference type="ARBA" id="ARBA00022745"/>
    </source>
</evidence>
<dbReference type="Gramene" id="mRNA:HanXRQr2_Chr15g0717271">
    <property type="protein sequence ID" value="CDS:HanXRQr2_Chr15g0717271.1"/>
    <property type="gene ID" value="HanXRQr2_Chr15g0717271"/>
</dbReference>
<dbReference type="InterPro" id="IPR016177">
    <property type="entry name" value="DNA-bd_dom_sf"/>
</dbReference>